<dbReference type="STRING" id="59895.A0A103YHQ8"/>
<comment type="similarity">
    <text evidence="2 8">Belongs to the glycosyltransferase 92 family.</text>
</comment>
<evidence type="ECO:0000256" key="3">
    <source>
        <dbReference type="ARBA" id="ARBA00022676"/>
    </source>
</evidence>
<proteinExistence type="inferred from homology"/>
<sequence>MPIREGADQRRSVGAGARREEEDEDERRTGVWRLTADQGRLDLDRGVSDHLEAFIAMKDRRKRASLLLISRCALALLFFSGFTLSTLRLLFSESYHPSLISSWRTSPAEAIYSDSPASRGLSVGETVLFPDQVLILLKYPPSSRLLTKDEIECVYYSPNTSRPHLRSSPLSIGGQYLDHQIVRCGIPPRGTIVSVALKAQGDLPPGPTHEWKSLAYEAMIDRDNTTIVFVKGLNLRPGRASNHSRFQCVYGSDFTNRKSRLKSEVVSIAQEIVRCRTPSSLLGSPHSRGSIKVSVNVIGKGILSSIARPEFLASPDPPVFIQHRVCICTMLRNQARFLREWVMYHARIGVERWFIYDNNSDDEIEDVIESLANQGFEITRHLWPWIKTQEAGFAHCGLRARDLCEWVAFIDVDEFLHLRTGVHLGSIISNQTSRPDVAELRISCHNFGPSGLKESPREGVMVGYTCRLRPPERHKSIVQPEKLNPTLINMVHHFDLRDGLNYVNIDRNLMVINHYKFQVWDEFKEKFYRRVATYVSDWQKEENVGSRDRAPGLGTRAIEPADWASRFCEINDTGLRDWVVKTFSDPNTGLLPWQQERVL</sequence>
<feature type="transmembrane region" description="Helical" evidence="8">
    <location>
        <begin position="66"/>
        <end position="91"/>
    </location>
</feature>
<dbReference type="InterPro" id="IPR008166">
    <property type="entry name" value="Glyco_transf_92"/>
</dbReference>
<dbReference type="Gramene" id="KVI09280">
    <property type="protein sequence ID" value="KVI09280"/>
    <property type="gene ID" value="Ccrd_012414"/>
</dbReference>
<evidence type="ECO:0000256" key="1">
    <source>
        <dbReference type="ARBA" id="ARBA00004167"/>
    </source>
</evidence>
<dbReference type="CDD" id="cd00761">
    <property type="entry name" value="Glyco_tranf_GTA_type"/>
    <property type="match status" value="1"/>
</dbReference>
<dbReference type="PANTHER" id="PTHR21461:SF55">
    <property type="entry name" value="GLYCOSYLTRANSFERASE FAMILY 92 PROTEIN"/>
    <property type="match status" value="1"/>
</dbReference>
<evidence type="ECO:0000256" key="4">
    <source>
        <dbReference type="ARBA" id="ARBA00022679"/>
    </source>
</evidence>
<dbReference type="PANTHER" id="PTHR21461">
    <property type="entry name" value="GLYCOSYLTRANSFERASE FAMILY 92 PROTEIN"/>
    <property type="match status" value="1"/>
</dbReference>
<evidence type="ECO:0000313" key="11">
    <source>
        <dbReference type="Proteomes" id="UP000243975"/>
    </source>
</evidence>
<evidence type="ECO:0000256" key="2">
    <source>
        <dbReference type="ARBA" id="ARBA00007647"/>
    </source>
</evidence>
<reference evidence="10 11" key="1">
    <citation type="journal article" date="2016" name="Sci. Rep.">
        <title>The genome sequence of the outbreeding globe artichoke constructed de novo incorporating a phase-aware low-pass sequencing strategy of F1 progeny.</title>
        <authorList>
            <person name="Scaglione D."/>
            <person name="Reyes-Chin-Wo S."/>
            <person name="Acquadro A."/>
            <person name="Froenicke L."/>
            <person name="Portis E."/>
            <person name="Beitel C."/>
            <person name="Tirone M."/>
            <person name="Mauro R."/>
            <person name="Lo Monaco A."/>
            <person name="Mauromicale G."/>
            <person name="Faccioli P."/>
            <person name="Cattivelli L."/>
            <person name="Rieseberg L."/>
            <person name="Michelmore R."/>
            <person name="Lanteri S."/>
        </authorList>
    </citation>
    <scope>NUCLEOTIDE SEQUENCE [LARGE SCALE GENOMIC DNA]</scope>
    <source>
        <strain evidence="10">2C</strain>
    </source>
</reference>
<keyword evidence="3 8" id="KW-0328">Glycosyltransferase</keyword>
<comment type="subcellular location">
    <subcellularLocation>
        <location evidence="1">Membrane</location>
        <topology evidence="1">Single-pass membrane protein</topology>
    </subcellularLocation>
</comment>
<name>A0A103YHQ8_CYNCS</name>
<keyword evidence="11" id="KW-1185">Reference proteome</keyword>
<keyword evidence="6 8" id="KW-1133">Transmembrane helix</keyword>
<gene>
    <name evidence="10" type="ORF">Ccrd_012414</name>
</gene>
<evidence type="ECO:0000256" key="8">
    <source>
        <dbReference type="RuleBase" id="RU366017"/>
    </source>
</evidence>
<dbReference type="EMBL" id="LEKV01001068">
    <property type="protein sequence ID" value="KVI09280.1"/>
    <property type="molecule type" value="Genomic_DNA"/>
</dbReference>
<protein>
    <recommendedName>
        <fullName evidence="8">Glycosyltransferase family 92 protein</fullName>
        <ecNumber evidence="8">2.4.1.-</ecNumber>
    </recommendedName>
</protein>
<dbReference type="OMA" id="ARSSCKW"/>
<dbReference type="AlphaFoldDB" id="A0A103YHQ8"/>
<accession>A0A103YHQ8</accession>
<dbReference type="EC" id="2.4.1.-" evidence="8"/>
<dbReference type="Pfam" id="PF01697">
    <property type="entry name" value="Glyco_transf_92"/>
    <property type="match status" value="1"/>
</dbReference>
<feature type="region of interest" description="Disordered" evidence="9">
    <location>
        <begin position="1"/>
        <end position="28"/>
    </location>
</feature>
<dbReference type="GO" id="GO:0016020">
    <property type="term" value="C:membrane"/>
    <property type="evidence" value="ECO:0007669"/>
    <property type="project" value="UniProtKB-SubCell"/>
</dbReference>
<organism evidence="10 11">
    <name type="scientific">Cynara cardunculus var. scolymus</name>
    <name type="common">Globe artichoke</name>
    <name type="synonym">Cynara scolymus</name>
    <dbReference type="NCBI Taxonomy" id="59895"/>
    <lineage>
        <taxon>Eukaryota</taxon>
        <taxon>Viridiplantae</taxon>
        <taxon>Streptophyta</taxon>
        <taxon>Embryophyta</taxon>
        <taxon>Tracheophyta</taxon>
        <taxon>Spermatophyta</taxon>
        <taxon>Magnoliopsida</taxon>
        <taxon>eudicotyledons</taxon>
        <taxon>Gunneridae</taxon>
        <taxon>Pentapetalae</taxon>
        <taxon>asterids</taxon>
        <taxon>campanulids</taxon>
        <taxon>Asterales</taxon>
        <taxon>Asteraceae</taxon>
        <taxon>Carduoideae</taxon>
        <taxon>Cardueae</taxon>
        <taxon>Carduinae</taxon>
        <taxon>Cynara</taxon>
    </lineage>
</organism>
<keyword evidence="7 8" id="KW-0472">Membrane</keyword>
<dbReference type="Proteomes" id="UP000243975">
    <property type="component" value="Unassembled WGS sequence"/>
</dbReference>
<comment type="caution">
    <text evidence="10">The sequence shown here is derived from an EMBL/GenBank/DDBJ whole genome shotgun (WGS) entry which is preliminary data.</text>
</comment>
<evidence type="ECO:0000256" key="9">
    <source>
        <dbReference type="SAM" id="MobiDB-lite"/>
    </source>
</evidence>
<feature type="compositionally biased region" description="Basic and acidic residues" evidence="9">
    <location>
        <begin position="1"/>
        <end position="11"/>
    </location>
</feature>
<keyword evidence="4 8" id="KW-0808">Transferase</keyword>
<dbReference type="GO" id="GO:0005737">
    <property type="term" value="C:cytoplasm"/>
    <property type="evidence" value="ECO:0007669"/>
    <property type="project" value="TreeGrafter"/>
</dbReference>
<evidence type="ECO:0000313" key="10">
    <source>
        <dbReference type="EMBL" id="KVI09280.1"/>
    </source>
</evidence>
<evidence type="ECO:0000256" key="5">
    <source>
        <dbReference type="ARBA" id="ARBA00022692"/>
    </source>
</evidence>
<dbReference type="SUPFAM" id="SSF53448">
    <property type="entry name" value="Nucleotide-diphospho-sugar transferases"/>
    <property type="match status" value="1"/>
</dbReference>
<keyword evidence="5 8" id="KW-0812">Transmembrane</keyword>
<evidence type="ECO:0000256" key="7">
    <source>
        <dbReference type="ARBA" id="ARBA00023136"/>
    </source>
</evidence>
<dbReference type="GO" id="GO:0016757">
    <property type="term" value="F:glycosyltransferase activity"/>
    <property type="evidence" value="ECO:0007669"/>
    <property type="project" value="UniProtKB-UniRule"/>
</dbReference>
<dbReference type="InterPro" id="IPR029044">
    <property type="entry name" value="Nucleotide-diphossugar_trans"/>
</dbReference>
<evidence type="ECO:0000256" key="6">
    <source>
        <dbReference type="ARBA" id="ARBA00022989"/>
    </source>
</evidence>